<comment type="caution">
    <text evidence="2">The sequence shown here is derived from an EMBL/GenBank/DDBJ whole genome shotgun (WGS) entry which is preliminary data.</text>
</comment>
<feature type="compositionally biased region" description="Acidic residues" evidence="1">
    <location>
        <begin position="7"/>
        <end position="20"/>
    </location>
</feature>
<reference evidence="2 3" key="1">
    <citation type="journal article" date="2018" name="Cell">
        <title>The Chara Genome: Secondary Complexity and Implications for Plant Terrestrialization.</title>
        <authorList>
            <person name="Nishiyama T."/>
            <person name="Sakayama H."/>
            <person name="Vries J.D."/>
            <person name="Buschmann H."/>
            <person name="Saint-Marcoux D."/>
            <person name="Ullrich K.K."/>
            <person name="Haas F.B."/>
            <person name="Vanderstraeten L."/>
            <person name="Becker D."/>
            <person name="Lang D."/>
            <person name="Vosolsobe S."/>
            <person name="Rombauts S."/>
            <person name="Wilhelmsson P.K.I."/>
            <person name="Janitza P."/>
            <person name="Kern R."/>
            <person name="Heyl A."/>
            <person name="Rumpler F."/>
            <person name="Villalobos L.I.A.C."/>
            <person name="Clay J.M."/>
            <person name="Skokan R."/>
            <person name="Toyoda A."/>
            <person name="Suzuki Y."/>
            <person name="Kagoshima H."/>
            <person name="Schijlen E."/>
            <person name="Tajeshwar N."/>
            <person name="Catarino B."/>
            <person name="Hetherington A.J."/>
            <person name="Saltykova A."/>
            <person name="Bonnot C."/>
            <person name="Breuninger H."/>
            <person name="Symeonidi A."/>
            <person name="Radhakrishnan G.V."/>
            <person name="Van Nieuwerburgh F."/>
            <person name="Deforce D."/>
            <person name="Chang C."/>
            <person name="Karol K.G."/>
            <person name="Hedrich R."/>
            <person name="Ulvskov P."/>
            <person name="Glockner G."/>
            <person name="Delwiche C.F."/>
            <person name="Petrasek J."/>
            <person name="Van de Peer Y."/>
            <person name="Friml J."/>
            <person name="Beilby M."/>
            <person name="Dolan L."/>
            <person name="Kohara Y."/>
            <person name="Sugano S."/>
            <person name="Fujiyama A."/>
            <person name="Delaux P.-M."/>
            <person name="Quint M."/>
            <person name="TheiBen G."/>
            <person name="Hagemann M."/>
            <person name="Harholt J."/>
            <person name="Dunand C."/>
            <person name="Zachgo S."/>
            <person name="Langdale J."/>
            <person name="Maumus F."/>
            <person name="Straeten D.V.D."/>
            <person name="Gould S.B."/>
            <person name="Rensing S.A."/>
        </authorList>
    </citation>
    <scope>NUCLEOTIDE SEQUENCE [LARGE SCALE GENOMIC DNA]</scope>
    <source>
        <strain evidence="2 3">S276</strain>
    </source>
</reference>
<dbReference type="EMBL" id="BFEA01000201">
    <property type="protein sequence ID" value="GBG74366.1"/>
    <property type="molecule type" value="Genomic_DNA"/>
</dbReference>
<feature type="compositionally biased region" description="Basic and acidic residues" evidence="1">
    <location>
        <begin position="21"/>
        <end position="46"/>
    </location>
</feature>
<keyword evidence="3" id="KW-1185">Reference proteome</keyword>
<proteinExistence type="predicted"/>
<feature type="region of interest" description="Disordered" evidence="1">
    <location>
        <begin position="301"/>
        <end position="376"/>
    </location>
</feature>
<accession>A0A388KWC7</accession>
<gene>
    <name evidence="2" type="ORF">CBR_g18777</name>
</gene>
<protein>
    <submittedName>
        <fullName evidence="2">Uncharacterized protein</fullName>
    </submittedName>
</protein>
<organism evidence="2 3">
    <name type="scientific">Chara braunii</name>
    <name type="common">Braun's stonewort</name>
    <dbReference type="NCBI Taxonomy" id="69332"/>
    <lineage>
        <taxon>Eukaryota</taxon>
        <taxon>Viridiplantae</taxon>
        <taxon>Streptophyta</taxon>
        <taxon>Charophyceae</taxon>
        <taxon>Charales</taxon>
        <taxon>Characeae</taxon>
        <taxon>Chara</taxon>
    </lineage>
</organism>
<dbReference type="AlphaFoldDB" id="A0A388KWC7"/>
<evidence type="ECO:0000313" key="2">
    <source>
        <dbReference type="EMBL" id="GBG74366.1"/>
    </source>
</evidence>
<name>A0A388KWC7_CHABU</name>
<evidence type="ECO:0000256" key="1">
    <source>
        <dbReference type="SAM" id="MobiDB-lite"/>
    </source>
</evidence>
<dbReference type="Proteomes" id="UP000265515">
    <property type="component" value="Unassembled WGS sequence"/>
</dbReference>
<evidence type="ECO:0000313" key="3">
    <source>
        <dbReference type="Proteomes" id="UP000265515"/>
    </source>
</evidence>
<feature type="region of interest" description="Disordered" evidence="1">
    <location>
        <begin position="1"/>
        <end position="46"/>
    </location>
</feature>
<sequence>MRGNATADEEAIEDEEDELTKEEKEYLRKKDAEVTHNKAKMESTKRKTYTDMRRNAFLPLASPRWIELMSTALSGNIWSLETFNYLAPIDQRGYRLLASLSQDEMKQAIERALEMNTAPPDAKFPFNREGVFLPPMNAMDSNKCSLPRPTVMIKGNKPPQNPSSLAELKRIWNVGKPYIKCRCTSEGNADCGSGPAWFDHLVWNLLYHLEVFYPDAPTPRAKVSSLIKCLSTCSKPLMITSVSFGCVREVMMLLAKKIITNPSVTCETFLTGMNGADRKAFKECAKLFLMSKYVKKRARAAAASSSAGSKRPKGEGQGTMDRFVNSTPPPTLPADDGSPPGSNVTTIGGRRDGLPAQLTGGGNKQQRTAQRAIFIN</sequence>
<dbReference type="Gramene" id="GBG74366">
    <property type="protein sequence ID" value="GBG74366"/>
    <property type="gene ID" value="CBR_g18777"/>
</dbReference>